<evidence type="ECO:0000313" key="5">
    <source>
        <dbReference type="Proteomes" id="UP000826513"/>
    </source>
</evidence>
<dbReference type="AlphaFoldDB" id="A0A4D7DZY7"/>
<organism evidence="2 4">
    <name type="scientific">Agrobacterium larrymoorei</name>
    <dbReference type="NCBI Taxonomy" id="160699"/>
    <lineage>
        <taxon>Bacteria</taxon>
        <taxon>Pseudomonadati</taxon>
        <taxon>Pseudomonadota</taxon>
        <taxon>Alphaproteobacteria</taxon>
        <taxon>Hyphomicrobiales</taxon>
        <taxon>Rhizobiaceae</taxon>
        <taxon>Rhizobium/Agrobacterium group</taxon>
        <taxon>Agrobacterium</taxon>
    </lineage>
</organism>
<dbReference type="Proteomes" id="UP000298545">
    <property type="component" value="Plasmid pAlCFBP5473"/>
</dbReference>
<dbReference type="InterPro" id="IPR054189">
    <property type="entry name" value="DUF6894"/>
</dbReference>
<evidence type="ECO:0000313" key="4">
    <source>
        <dbReference type="Proteomes" id="UP000298545"/>
    </source>
</evidence>
<dbReference type="Pfam" id="PF21834">
    <property type="entry name" value="DUF6894"/>
    <property type="match status" value="1"/>
</dbReference>
<evidence type="ECO:0000259" key="1">
    <source>
        <dbReference type="Pfam" id="PF21834"/>
    </source>
</evidence>
<accession>A0A4D7DZY7</accession>
<evidence type="ECO:0000313" key="2">
    <source>
        <dbReference type="EMBL" id="QCJ00520.1"/>
    </source>
</evidence>
<keyword evidence="2" id="KW-0614">Plasmid</keyword>
<keyword evidence="5" id="KW-1185">Reference proteome</keyword>
<reference evidence="3 5" key="2">
    <citation type="submission" date="2021-03" db="EMBL/GenBank/DDBJ databases">
        <title>Rapid diversification of plasmids in a genus of pathogenic and nitrogen fixing bacteria.</title>
        <authorList>
            <person name="Weisberg A.J."/>
            <person name="Miller M."/>
            <person name="Ream W."/>
            <person name="Grunwald N.J."/>
            <person name="Chang J.H."/>
        </authorList>
    </citation>
    <scope>NUCLEOTIDE SEQUENCE [LARGE SCALE GENOMIC DNA]</scope>
    <source>
        <strain evidence="3 5">AF3.44</strain>
        <plasmid evidence="3 5">unnamed1</plasmid>
    </source>
</reference>
<dbReference type="OrthoDB" id="8021130at2"/>
<dbReference type="EMBL" id="CP072170">
    <property type="protein sequence ID" value="QYA10516.1"/>
    <property type="molecule type" value="Genomic_DNA"/>
</dbReference>
<gene>
    <name evidence="2" type="ORF">CFBP5473_21145</name>
    <name evidence="3" type="ORF">J5285_25285</name>
</gene>
<feature type="domain" description="DUF6894" evidence="1">
    <location>
        <begin position="3"/>
        <end position="71"/>
    </location>
</feature>
<dbReference type="KEGG" id="alf:CFBP5473_21145"/>
<protein>
    <recommendedName>
        <fullName evidence="1">DUF6894 domain-containing protein</fullName>
    </recommendedName>
</protein>
<dbReference type="RefSeq" id="WP_027674174.1">
    <property type="nucleotide sequence ID" value="NZ_CP039693.1"/>
</dbReference>
<dbReference type="EMBL" id="CP039693">
    <property type="protein sequence ID" value="QCJ00520.1"/>
    <property type="molecule type" value="Genomic_DNA"/>
</dbReference>
<name>A0A4D7DZY7_9HYPH</name>
<evidence type="ECO:0000313" key="3">
    <source>
        <dbReference type="EMBL" id="QYA10516.1"/>
    </source>
</evidence>
<reference evidence="2 4" key="1">
    <citation type="submission" date="2019-04" db="EMBL/GenBank/DDBJ databases">
        <title>Complete genome sequence of Agrobacterium larrymoorei CFBP5473.</title>
        <authorList>
            <person name="Haryono M."/>
            <person name="Chou L."/>
            <person name="Lin Y.-C."/>
            <person name="Lai E.-M."/>
            <person name="Kuo C.-H."/>
        </authorList>
    </citation>
    <scope>NUCLEOTIDE SEQUENCE [LARGE SCALE GENOMIC DNA]</scope>
    <source>
        <strain evidence="2 4">CFBP5473</strain>
        <plasmid evidence="2">pAlCFBP5473</plasmid>
        <plasmid evidence="4">palcfbp5473</plasmid>
    </source>
</reference>
<geneLocation type="plasmid" evidence="3 5">
    <name>unnamed1</name>
</geneLocation>
<geneLocation type="plasmid" evidence="4">
    <name>palcfbp5473</name>
</geneLocation>
<proteinExistence type="predicted"/>
<dbReference type="Proteomes" id="UP000826513">
    <property type="component" value="Plasmid unnamed1"/>
</dbReference>
<geneLocation type="plasmid" evidence="2">
    <name>pAlCFBP5473</name>
</geneLocation>
<sequence length="78" mass="8969">MPRYFFHVRSHEGFSEDHEGTEFNTDALARIEAVQSAREMMAEKILKGEVIDGEVFEIVREDGSLVEVLPFRSVVRLD</sequence>